<organism evidence="1 2">
    <name type="scientific">Pedococcus bigeumensis</name>
    <dbReference type="NCBI Taxonomy" id="433644"/>
    <lineage>
        <taxon>Bacteria</taxon>
        <taxon>Bacillati</taxon>
        <taxon>Actinomycetota</taxon>
        <taxon>Actinomycetes</taxon>
        <taxon>Micrococcales</taxon>
        <taxon>Intrasporangiaceae</taxon>
        <taxon>Pedococcus</taxon>
    </lineage>
</organism>
<accession>A0A502CYZ5</accession>
<reference evidence="1 2" key="1">
    <citation type="journal article" date="2019" name="Environ. Microbiol.">
        <title>Species interactions and distinct microbial communities in high Arctic permafrost affected cryosols are associated with the CH4 and CO2 gas fluxes.</title>
        <authorList>
            <person name="Altshuler I."/>
            <person name="Hamel J."/>
            <person name="Turney S."/>
            <person name="Magnuson E."/>
            <person name="Levesque R."/>
            <person name="Greer C."/>
            <person name="Whyte L.G."/>
        </authorList>
    </citation>
    <scope>NUCLEOTIDE SEQUENCE [LARGE SCALE GENOMIC DNA]</scope>
    <source>
        <strain evidence="1 2">S9.3A</strain>
    </source>
</reference>
<proteinExistence type="predicted"/>
<evidence type="ECO:0008006" key="3">
    <source>
        <dbReference type="Google" id="ProtNLM"/>
    </source>
</evidence>
<dbReference type="Proteomes" id="UP000317722">
    <property type="component" value="Unassembled WGS sequence"/>
</dbReference>
<comment type="caution">
    <text evidence="1">The sequence shown here is derived from an EMBL/GenBank/DDBJ whole genome shotgun (WGS) entry which is preliminary data.</text>
</comment>
<name>A0A502CYZ5_9MICO</name>
<evidence type="ECO:0000313" key="1">
    <source>
        <dbReference type="EMBL" id="TPG17046.1"/>
    </source>
</evidence>
<sequence>MASPPPFIIDAGPALNFLASNHERLLTNAVGGQPIHAPSSVETEVLRKARRVPKFKAAAVRWAKMKPNWLHVLPDDSADPALMDAALVLLPTSLDVRLDEGDDLGETMVVLHAYVKAMTGQTVVVIIDDRAGRAFARKTMNVVMEAKSHGAPCGAIHLTSTVDIIAQRLNTADIPDRGSLRRVWAAISPLDDGLPNDVPAELLTHARWTPTAPSM</sequence>
<gene>
    <name evidence="1" type="ORF">EAH86_09730</name>
</gene>
<protein>
    <recommendedName>
        <fullName evidence="3">PIN domain-containing protein</fullName>
    </recommendedName>
</protein>
<keyword evidence="2" id="KW-1185">Reference proteome</keyword>
<dbReference type="AlphaFoldDB" id="A0A502CYZ5"/>
<dbReference type="EMBL" id="RCZM01000003">
    <property type="protein sequence ID" value="TPG17046.1"/>
    <property type="molecule type" value="Genomic_DNA"/>
</dbReference>
<evidence type="ECO:0000313" key="2">
    <source>
        <dbReference type="Proteomes" id="UP000317722"/>
    </source>
</evidence>